<dbReference type="RefSeq" id="WP_251870975.1">
    <property type="nucleotide sequence ID" value="NZ_CP098755.1"/>
</dbReference>
<evidence type="ECO:0000313" key="2">
    <source>
        <dbReference type="Proteomes" id="UP001056500"/>
    </source>
</evidence>
<dbReference type="EMBL" id="CP098755">
    <property type="protein sequence ID" value="USG63895.1"/>
    <property type="molecule type" value="Genomic_DNA"/>
</dbReference>
<evidence type="ECO:0000313" key="1">
    <source>
        <dbReference type="EMBL" id="USG63895.1"/>
    </source>
</evidence>
<sequence>MSKDMFDLDLQVAEVNCSSSSEEAATFTCHTYNCNSYTDCILCS</sequence>
<keyword evidence="2" id="KW-1185">Reference proteome</keyword>
<name>A0ABY4WDP1_9BACL</name>
<dbReference type="Proteomes" id="UP001056500">
    <property type="component" value="Chromosome"/>
</dbReference>
<protein>
    <submittedName>
        <fullName evidence="1">FDLD family class I lanthipeptide</fullName>
    </submittedName>
</protein>
<reference evidence="1" key="1">
    <citation type="submission" date="2022-06" db="EMBL/GenBank/DDBJ databases">
        <title>Genome sequencing of Brevibacillus sp. BB3-R1.</title>
        <authorList>
            <person name="Heo J."/>
            <person name="Lee D."/>
            <person name="Won M."/>
            <person name="Han B.-H."/>
            <person name="Hong S.-B."/>
            <person name="Kwon S.-W."/>
        </authorList>
    </citation>
    <scope>NUCLEOTIDE SEQUENCE</scope>
    <source>
        <strain evidence="1">BB3-R1</strain>
    </source>
</reference>
<proteinExistence type="predicted"/>
<accession>A0ABY4WDP1</accession>
<dbReference type="NCBIfam" id="NF038155">
    <property type="entry name" value="lanthi_I_FDLD"/>
    <property type="match status" value="1"/>
</dbReference>
<gene>
    <name evidence="1" type="ORF">NDK47_17230</name>
</gene>
<organism evidence="1 2">
    <name type="scientific">Brevibacillus ruminantium</name>
    <dbReference type="NCBI Taxonomy" id="2950604"/>
    <lineage>
        <taxon>Bacteria</taxon>
        <taxon>Bacillati</taxon>
        <taxon>Bacillota</taxon>
        <taxon>Bacilli</taxon>
        <taxon>Bacillales</taxon>
        <taxon>Paenibacillaceae</taxon>
        <taxon>Brevibacillus</taxon>
    </lineage>
</organism>